<evidence type="ECO:0000313" key="1">
    <source>
        <dbReference type="EMBL" id="KAI4379569.1"/>
    </source>
</evidence>
<dbReference type="EMBL" id="CM042882">
    <property type="protein sequence ID" value="KAI4379569.1"/>
    <property type="molecule type" value="Genomic_DNA"/>
</dbReference>
<organism evidence="1 2">
    <name type="scientific">Melastoma candidum</name>
    <dbReference type="NCBI Taxonomy" id="119954"/>
    <lineage>
        <taxon>Eukaryota</taxon>
        <taxon>Viridiplantae</taxon>
        <taxon>Streptophyta</taxon>
        <taxon>Embryophyta</taxon>
        <taxon>Tracheophyta</taxon>
        <taxon>Spermatophyta</taxon>
        <taxon>Magnoliopsida</taxon>
        <taxon>eudicotyledons</taxon>
        <taxon>Gunneridae</taxon>
        <taxon>Pentapetalae</taxon>
        <taxon>rosids</taxon>
        <taxon>malvids</taxon>
        <taxon>Myrtales</taxon>
        <taxon>Melastomataceae</taxon>
        <taxon>Melastomatoideae</taxon>
        <taxon>Melastomateae</taxon>
        <taxon>Melastoma</taxon>
    </lineage>
</organism>
<accession>A0ACB9RL25</accession>
<evidence type="ECO:0000313" key="2">
    <source>
        <dbReference type="Proteomes" id="UP001057402"/>
    </source>
</evidence>
<sequence>MEVIVGVLNEDLVNLATGTGPLWEWVDANLKPYYPEVNMTYVVAGNEVVPGDLSSLVGSAIRNLQGVLLSYKTSVLVTTAVALKVLGSSYPPSARVFSDSMKADVVSSSES</sequence>
<protein>
    <submittedName>
        <fullName evidence="1">Uncharacterized protein</fullName>
    </submittedName>
</protein>
<reference evidence="2" key="1">
    <citation type="journal article" date="2023" name="Front. Plant Sci.">
        <title>Chromosomal-level genome assembly of Melastoma candidum provides insights into trichome evolution.</title>
        <authorList>
            <person name="Zhong Y."/>
            <person name="Wu W."/>
            <person name="Sun C."/>
            <person name="Zou P."/>
            <person name="Liu Y."/>
            <person name="Dai S."/>
            <person name="Zhou R."/>
        </authorList>
    </citation>
    <scope>NUCLEOTIDE SEQUENCE [LARGE SCALE GENOMIC DNA]</scope>
</reference>
<name>A0ACB9RL25_9MYRT</name>
<comment type="caution">
    <text evidence="1">The sequence shown here is derived from an EMBL/GenBank/DDBJ whole genome shotgun (WGS) entry which is preliminary data.</text>
</comment>
<keyword evidence="2" id="KW-1185">Reference proteome</keyword>
<gene>
    <name evidence="1" type="ORF">MLD38_005849</name>
</gene>
<proteinExistence type="predicted"/>
<dbReference type="Proteomes" id="UP001057402">
    <property type="component" value="Chromosome 3"/>
</dbReference>